<feature type="transmembrane region" description="Helical" evidence="1">
    <location>
        <begin position="20"/>
        <end position="39"/>
    </location>
</feature>
<feature type="transmembrane region" description="Helical" evidence="1">
    <location>
        <begin position="73"/>
        <end position="98"/>
    </location>
</feature>
<gene>
    <name evidence="2" type="ORF">SPHA_61704</name>
</gene>
<dbReference type="EMBL" id="CAHIKZ030004384">
    <property type="protein sequence ID" value="CAE1310019.1"/>
    <property type="molecule type" value="Genomic_DNA"/>
</dbReference>
<dbReference type="Proteomes" id="UP000597762">
    <property type="component" value="Unassembled WGS sequence"/>
</dbReference>
<organism evidence="2 3">
    <name type="scientific">Acanthosepion pharaonis</name>
    <name type="common">Pharaoh cuttlefish</name>
    <name type="synonym">Sepia pharaonis</name>
    <dbReference type="NCBI Taxonomy" id="158019"/>
    <lineage>
        <taxon>Eukaryota</taxon>
        <taxon>Metazoa</taxon>
        <taxon>Spiralia</taxon>
        <taxon>Lophotrochozoa</taxon>
        <taxon>Mollusca</taxon>
        <taxon>Cephalopoda</taxon>
        <taxon>Coleoidea</taxon>
        <taxon>Decapodiformes</taxon>
        <taxon>Sepiida</taxon>
        <taxon>Sepiina</taxon>
        <taxon>Sepiidae</taxon>
        <taxon>Acanthosepion</taxon>
    </lineage>
</organism>
<evidence type="ECO:0000313" key="2">
    <source>
        <dbReference type="EMBL" id="CAE1310019.1"/>
    </source>
</evidence>
<keyword evidence="1" id="KW-1133">Transmembrane helix</keyword>
<keyword evidence="1" id="KW-0812">Transmembrane</keyword>
<dbReference type="AlphaFoldDB" id="A0A812DUD6"/>
<name>A0A812DUD6_ACAPH</name>
<keyword evidence="3" id="KW-1185">Reference proteome</keyword>
<feature type="transmembrane region" description="Helical" evidence="1">
    <location>
        <begin position="186"/>
        <end position="211"/>
    </location>
</feature>
<accession>A0A812DUD6</accession>
<feature type="transmembrane region" description="Helical" evidence="1">
    <location>
        <begin position="118"/>
        <end position="137"/>
    </location>
</feature>
<evidence type="ECO:0000313" key="3">
    <source>
        <dbReference type="Proteomes" id="UP000597762"/>
    </source>
</evidence>
<evidence type="ECO:0000256" key="1">
    <source>
        <dbReference type="SAM" id="Phobius"/>
    </source>
</evidence>
<feature type="transmembrane region" description="Helical" evidence="1">
    <location>
        <begin position="149"/>
        <end position="166"/>
    </location>
</feature>
<comment type="caution">
    <text evidence="2">The sequence shown here is derived from an EMBL/GenBank/DDBJ whole genome shotgun (WGS) entry which is preliminary data.</text>
</comment>
<reference evidence="2" key="1">
    <citation type="submission" date="2021-01" db="EMBL/GenBank/DDBJ databases">
        <authorList>
            <person name="Li R."/>
            <person name="Bekaert M."/>
        </authorList>
    </citation>
    <scope>NUCLEOTIDE SEQUENCE</scope>
    <source>
        <strain evidence="2">Farmed</strain>
    </source>
</reference>
<sequence length="225" mass="26500">MQIVDYVRLIWNVSSRLYCFYYSPSFLLLFLPLFLSFLFLPIHPFILSAINTPFPNVLIPFTLFSLGKFFQGFILGAFLLFFTIFFPALLFSIFSFLFLTHTFTLFFINTLFPKDLSFFVFSIEHFFKTAFLMSFFYSLTYCKTTATHIISYSSVVFFLPSSSLTLNCPNSIFFLCFYSEKFQVCLFGVFLLFLNIFSCFFHARLCSFFFIPTHSFTFLQQHSLV</sequence>
<proteinExistence type="predicted"/>
<keyword evidence="1" id="KW-0472">Membrane</keyword>
<protein>
    <submittedName>
        <fullName evidence="2">Uncharacterized protein</fullName>
    </submittedName>
</protein>